<dbReference type="EMBL" id="CP002017">
    <property type="protein sequence ID" value="ADG06372.1"/>
    <property type="molecule type" value="Genomic_DNA"/>
</dbReference>
<dbReference type="OrthoDB" id="490158at2"/>
<evidence type="ECO:0000313" key="1">
    <source>
        <dbReference type="EMBL" id="ADG06372.1"/>
    </source>
</evidence>
<sequence length="224" mass="25460">MTASTSEMILANSAAQILIDQDVSFWTFVNALYNFPQIRVATLGPEGTSSEVAALYLLNSLRVLPWLRRNTEECLLFSSYEEAFEQVVRANAEILLVANAYKSIDRFYMSSVVRLSFSFICETPLYGVAKRRDYELPKHRPVTIATHHAPSSLIPWFLNGYGLEYEIVEVNSTSDAAIKVVHGETDLCVTTLPSTYRYGVELISRLRPIRMLWSVFMHNDYCPN</sequence>
<evidence type="ECO:0000313" key="2">
    <source>
        <dbReference type="Proteomes" id="UP000002368"/>
    </source>
</evidence>
<name>D5WPW3_KYRT2</name>
<keyword evidence="2" id="KW-1185">Reference proteome</keyword>
<dbReference type="Proteomes" id="UP000002368">
    <property type="component" value="Chromosome"/>
</dbReference>
<dbReference type="RefSeq" id="WP_013075659.1">
    <property type="nucleotide sequence ID" value="NC_014098.1"/>
</dbReference>
<dbReference type="HOGENOM" id="CLU_109848_1_0_9"/>
<dbReference type="STRING" id="562970.Btus_1666"/>
<dbReference type="SUPFAM" id="SSF53850">
    <property type="entry name" value="Periplasmic binding protein-like II"/>
    <property type="match status" value="1"/>
</dbReference>
<dbReference type="KEGG" id="bts:Btus_1666"/>
<reference evidence="1 2" key="1">
    <citation type="journal article" date="2011" name="Stand. Genomic Sci.">
        <title>Complete genome sequence of the thermophilic, hydrogen-oxidizing Bacillus tusciae type strain (T2) and reclassification in the new genus, Kyrpidia gen. nov. as Kyrpidia tusciae comb. nov. and emendation of the family Alicyclobacillaceae da Costa and Rainey, 2010.</title>
        <authorList>
            <person name="Klenk H.P."/>
            <person name="Lapidus A."/>
            <person name="Chertkov O."/>
            <person name="Copeland A."/>
            <person name="Del Rio T.G."/>
            <person name="Nolan M."/>
            <person name="Lucas S."/>
            <person name="Chen F."/>
            <person name="Tice H."/>
            <person name="Cheng J.F."/>
            <person name="Han C."/>
            <person name="Bruce D."/>
            <person name="Goodwin L."/>
            <person name="Pitluck S."/>
            <person name="Pati A."/>
            <person name="Ivanova N."/>
            <person name="Mavromatis K."/>
            <person name="Daum C."/>
            <person name="Chen A."/>
            <person name="Palaniappan K."/>
            <person name="Chang Y.J."/>
            <person name="Land M."/>
            <person name="Hauser L."/>
            <person name="Jeffries C.D."/>
            <person name="Detter J.C."/>
            <person name="Rohde M."/>
            <person name="Abt B."/>
            <person name="Pukall R."/>
            <person name="Goker M."/>
            <person name="Bristow J."/>
            <person name="Markowitz V."/>
            <person name="Hugenholtz P."/>
            <person name="Eisen J.A."/>
        </authorList>
    </citation>
    <scope>NUCLEOTIDE SEQUENCE [LARGE SCALE GENOMIC DNA]</scope>
    <source>
        <strain evidence="1 2">DSM 2912</strain>
    </source>
</reference>
<protein>
    <recommendedName>
        <fullName evidence="3">Prephenate dehydratase</fullName>
    </recommendedName>
</protein>
<dbReference type="eggNOG" id="COG0077">
    <property type="taxonomic scope" value="Bacteria"/>
</dbReference>
<accession>D5WPW3</accession>
<proteinExistence type="predicted"/>
<organism evidence="1 2">
    <name type="scientific">Kyrpidia tusciae (strain DSM 2912 / NBRC 15312 / T2)</name>
    <name type="common">Bacillus tusciae</name>
    <dbReference type="NCBI Taxonomy" id="562970"/>
    <lineage>
        <taxon>Bacteria</taxon>
        <taxon>Bacillati</taxon>
        <taxon>Bacillota</taxon>
        <taxon>Bacilli</taxon>
        <taxon>Bacillales</taxon>
        <taxon>Alicyclobacillaceae</taxon>
        <taxon>Kyrpidia</taxon>
    </lineage>
</organism>
<evidence type="ECO:0008006" key="3">
    <source>
        <dbReference type="Google" id="ProtNLM"/>
    </source>
</evidence>
<gene>
    <name evidence="1" type="ordered locus">Btus_1666</name>
</gene>
<dbReference type="AlphaFoldDB" id="D5WPW3"/>